<feature type="domain" description="4Fe-4S ferredoxin-type" evidence="4">
    <location>
        <begin position="1"/>
        <end position="28"/>
    </location>
</feature>
<evidence type="ECO:0000313" key="5">
    <source>
        <dbReference type="EMBL" id="XFO66125.1"/>
    </source>
</evidence>
<evidence type="ECO:0000256" key="2">
    <source>
        <dbReference type="ARBA" id="ARBA00023004"/>
    </source>
</evidence>
<keyword evidence="3" id="KW-0411">Iron-sulfur</keyword>
<evidence type="ECO:0000259" key="4">
    <source>
        <dbReference type="PROSITE" id="PS51379"/>
    </source>
</evidence>
<reference evidence="5" key="1">
    <citation type="submission" date="2024-05" db="EMBL/GenBank/DDBJ databases">
        <title>Isolation and characterization of Sporomusa carbonis sp. nov., a carboxydotrophic hydrogenogen in the genus of Sporomusa isolated from a charcoal burning pile.</title>
        <authorList>
            <person name="Boeer T."/>
            <person name="Rosenbaum F."/>
            <person name="Eysell L."/>
            <person name="Mueller V."/>
            <person name="Daniel R."/>
            <person name="Poehlein A."/>
        </authorList>
    </citation>
    <scope>NUCLEOTIDE SEQUENCE [LARGE SCALE GENOMIC DNA]</scope>
    <source>
        <strain evidence="5">DSM 10669</strain>
    </source>
</reference>
<evidence type="ECO:0000313" key="6">
    <source>
        <dbReference type="Proteomes" id="UP000216752"/>
    </source>
</evidence>
<dbReference type="RefSeq" id="WP_211289865.1">
    <property type="nucleotide sequence ID" value="NZ_CP155573.1"/>
</dbReference>
<accession>A0ABZ3IKC9</accession>
<dbReference type="PROSITE" id="PS00198">
    <property type="entry name" value="4FE4S_FER_1"/>
    <property type="match status" value="1"/>
</dbReference>
<dbReference type="InterPro" id="IPR017900">
    <property type="entry name" value="4Fe4S_Fe_S_CS"/>
</dbReference>
<protein>
    <recommendedName>
        <fullName evidence="4">4Fe-4S ferredoxin-type domain-containing protein</fullName>
    </recommendedName>
</protein>
<name>A0ABZ3IKC9_9FIRM</name>
<evidence type="ECO:0000256" key="1">
    <source>
        <dbReference type="ARBA" id="ARBA00022723"/>
    </source>
</evidence>
<keyword evidence="1" id="KW-0479">Metal-binding</keyword>
<keyword evidence="6" id="KW-1185">Reference proteome</keyword>
<evidence type="ECO:0000256" key="3">
    <source>
        <dbReference type="ARBA" id="ARBA00023014"/>
    </source>
</evidence>
<keyword evidence="2" id="KW-0408">Iron</keyword>
<dbReference type="Pfam" id="PF13187">
    <property type="entry name" value="Fer4_9"/>
    <property type="match status" value="1"/>
</dbReference>
<organism evidence="5 6">
    <name type="scientific">Sporomusa silvacetica DSM 10669</name>
    <dbReference type="NCBI Taxonomy" id="1123289"/>
    <lineage>
        <taxon>Bacteria</taxon>
        <taxon>Bacillati</taxon>
        <taxon>Bacillota</taxon>
        <taxon>Negativicutes</taxon>
        <taxon>Selenomonadales</taxon>
        <taxon>Sporomusaceae</taxon>
        <taxon>Sporomusa</taxon>
    </lineage>
</organism>
<dbReference type="Gene3D" id="3.30.70.20">
    <property type="match status" value="1"/>
</dbReference>
<gene>
    <name evidence="5" type="ORF">SPSIL_022750</name>
</gene>
<dbReference type="EMBL" id="CP155573">
    <property type="protein sequence ID" value="XFO66125.1"/>
    <property type="molecule type" value="Genomic_DNA"/>
</dbReference>
<dbReference type="PROSITE" id="PS51379">
    <property type="entry name" value="4FE4S_FER_2"/>
    <property type="match status" value="2"/>
</dbReference>
<dbReference type="InterPro" id="IPR017896">
    <property type="entry name" value="4Fe4S_Fe-S-bd"/>
</dbReference>
<sequence>MITISSACTKCGICIEVCPMYILRMNENGPKLLSNACISCGHCVAVCPKSGIG</sequence>
<dbReference type="Proteomes" id="UP000216752">
    <property type="component" value="Chromosome"/>
</dbReference>
<dbReference type="SUPFAM" id="SSF54862">
    <property type="entry name" value="4Fe-4S ferredoxins"/>
    <property type="match status" value="1"/>
</dbReference>
<feature type="domain" description="4Fe-4S ferredoxin-type" evidence="4">
    <location>
        <begin position="30"/>
        <end position="53"/>
    </location>
</feature>
<proteinExistence type="predicted"/>